<comment type="caution">
    <text evidence="2">The sequence shown here is derived from an EMBL/GenBank/DDBJ whole genome shotgun (WGS) entry which is preliminary data.</text>
</comment>
<feature type="region of interest" description="Disordered" evidence="1">
    <location>
        <begin position="1"/>
        <end position="20"/>
    </location>
</feature>
<proteinExistence type="predicted"/>
<sequence>RAPARSQRAASEKRSECLPGSGETLALSELSRLARIIPRLARNP</sequence>
<feature type="non-terminal residue" evidence="2">
    <location>
        <position position="1"/>
    </location>
</feature>
<dbReference type="EMBL" id="LXQA010453772">
    <property type="protein sequence ID" value="MCI52848.1"/>
    <property type="molecule type" value="Genomic_DNA"/>
</dbReference>
<reference evidence="2 3" key="1">
    <citation type="journal article" date="2018" name="Front. Plant Sci.">
        <title>Red Clover (Trifolium pratense) and Zigzag Clover (T. medium) - A Picture of Genomic Similarities and Differences.</title>
        <authorList>
            <person name="Dluhosova J."/>
            <person name="Istvanek J."/>
            <person name="Nedelnik J."/>
            <person name="Repkova J."/>
        </authorList>
    </citation>
    <scope>NUCLEOTIDE SEQUENCE [LARGE SCALE GENOMIC DNA]</scope>
    <source>
        <strain evidence="3">cv. 10/8</strain>
        <tissue evidence="2">Leaf</tissue>
    </source>
</reference>
<accession>A0A392SVE5</accession>
<protein>
    <submittedName>
        <fullName evidence="2">Uncharacterized protein</fullName>
    </submittedName>
</protein>
<keyword evidence="3" id="KW-1185">Reference proteome</keyword>
<dbReference type="AlphaFoldDB" id="A0A392SVE5"/>
<evidence type="ECO:0000256" key="1">
    <source>
        <dbReference type="SAM" id="MobiDB-lite"/>
    </source>
</evidence>
<evidence type="ECO:0000313" key="3">
    <source>
        <dbReference type="Proteomes" id="UP000265520"/>
    </source>
</evidence>
<evidence type="ECO:0000313" key="2">
    <source>
        <dbReference type="EMBL" id="MCI52848.1"/>
    </source>
</evidence>
<dbReference type="Proteomes" id="UP000265520">
    <property type="component" value="Unassembled WGS sequence"/>
</dbReference>
<name>A0A392SVE5_9FABA</name>
<organism evidence="2 3">
    <name type="scientific">Trifolium medium</name>
    <dbReference type="NCBI Taxonomy" id="97028"/>
    <lineage>
        <taxon>Eukaryota</taxon>
        <taxon>Viridiplantae</taxon>
        <taxon>Streptophyta</taxon>
        <taxon>Embryophyta</taxon>
        <taxon>Tracheophyta</taxon>
        <taxon>Spermatophyta</taxon>
        <taxon>Magnoliopsida</taxon>
        <taxon>eudicotyledons</taxon>
        <taxon>Gunneridae</taxon>
        <taxon>Pentapetalae</taxon>
        <taxon>rosids</taxon>
        <taxon>fabids</taxon>
        <taxon>Fabales</taxon>
        <taxon>Fabaceae</taxon>
        <taxon>Papilionoideae</taxon>
        <taxon>50 kb inversion clade</taxon>
        <taxon>NPAAA clade</taxon>
        <taxon>Hologalegina</taxon>
        <taxon>IRL clade</taxon>
        <taxon>Trifolieae</taxon>
        <taxon>Trifolium</taxon>
    </lineage>
</organism>